<protein>
    <submittedName>
        <fullName evidence="1">Uncharacterized protein</fullName>
    </submittedName>
</protein>
<sequence>MPNGRSGQDKDIEMAPPNRSIGPCDAVIQLGQKFVSNLESVDIIHGCPTIATMRTQQRIADVIERYDARWKCWRSEAIKTVALASQCQLLRRTNKK</sequence>
<dbReference type="RefSeq" id="XP_009544878.1">
    <property type="nucleotide sequence ID" value="XM_009546583.1"/>
</dbReference>
<evidence type="ECO:0000313" key="2">
    <source>
        <dbReference type="Proteomes" id="UP000030671"/>
    </source>
</evidence>
<dbReference type="KEGG" id="hir:HETIRDRAFT_473694"/>
<reference evidence="1 2" key="1">
    <citation type="journal article" date="2012" name="New Phytol.">
        <title>Insight into trade-off between wood decay and parasitism from the genome of a fungal forest pathogen.</title>
        <authorList>
            <person name="Olson A."/>
            <person name="Aerts A."/>
            <person name="Asiegbu F."/>
            <person name="Belbahri L."/>
            <person name="Bouzid O."/>
            <person name="Broberg A."/>
            <person name="Canback B."/>
            <person name="Coutinho P.M."/>
            <person name="Cullen D."/>
            <person name="Dalman K."/>
            <person name="Deflorio G."/>
            <person name="van Diepen L.T."/>
            <person name="Dunand C."/>
            <person name="Duplessis S."/>
            <person name="Durling M."/>
            <person name="Gonthier P."/>
            <person name="Grimwood J."/>
            <person name="Fossdal C.G."/>
            <person name="Hansson D."/>
            <person name="Henrissat B."/>
            <person name="Hietala A."/>
            <person name="Himmelstrand K."/>
            <person name="Hoffmeister D."/>
            <person name="Hogberg N."/>
            <person name="James T.Y."/>
            <person name="Karlsson M."/>
            <person name="Kohler A."/>
            <person name="Kues U."/>
            <person name="Lee Y.H."/>
            <person name="Lin Y.C."/>
            <person name="Lind M."/>
            <person name="Lindquist E."/>
            <person name="Lombard V."/>
            <person name="Lucas S."/>
            <person name="Lunden K."/>
            <person name="Morin E."/>
            <person name="Murat C."/>
            <person name="Park J."/>
            <person name="Raffaello T."/>
            <person name="Rouze P."/>
            <person name="Salamov A."/>
            <person name="Schmutz J."/>
            <person name="Solheim H."/>
            <person name="Stahlberg J."/>
            <person name="Velez H."/>
            <person name="de Vries R.P."/>
            <person name="Wiebenga A."/>
            <person name="Woodward S."/>
            <person name="Yakovlev I."/>
            <person name="Garbelotto M."/>
            <person name="Martin F."/>
            <person name="Grigoriev I.V."/>
            <person name="Stenlid J."/>
        </authorList>
    </citation>
    <scope>NUCLEOTIDE SEQUENCE [LARGE SCALE GENOMIC DNA]</scope>
    <source>
        <strain evidence="1 2">TC 32-1</strain>
    </source>
</reference>
<dbReference type="EMBL" id="KI925457">
    <property type="protein sequence ID" value="ETW82522.1"/>
    <property type="molecule type" value="Genomic_DNA"/>
</dbReference>
<evidence type="ECO:0000313" key="1">
    <source>
        <dbReference type="EMBL" id="ETW82522.1"/>
    </source>
</evidence>
<gene>
    <name evidence="1" type="ORF">HETIRDRAFT_473694</name>
</gene>
<dbReference type="HOGENOM" id="CLU_2359990_0_0_1"/>
<organism evidence="1 2">
    <name type="scientific">Heterobasidion irregulare (strain TC 32-1)</name>
    <dbReference type="NCBI Taxonomy" id="747525"/>
    <lineage>
        <taxon>Eukaryota</taxon>
        <taxon>Fungi</taxon>
        <taxon>Dikarya</taxon>
        <taxon>Basidiomycota</taxon>
        <taxon>Agaricomycotina</taxon>
        <taxon>Agaricomycetes</taxon>
        <taxon>Russulales</taxon>
        <taxon>Bondarzewiaceae</taxon>
        <taxon>Heterobasidion</taxon>
        <taxon>Heterobasidion annosum species complex</taxon>
    </lineage>
</organism>
<dbReference type="AlphaFoldDB" id="W4K9K8"/>
<keyword evidence="2" id="KW-1185">Reference proteome</keyword>
<dbReference type="GeneID" id="20677532"/>
<name>W4K9K8_HETIT</name>
<dbReference type="Proteomes" id="UP000030671">
    <property type="component" value="Unassembled WGS sequence"/>
</dbReference>
<accession>W4K9K8</accession>
<dbReference type="InParanoid" id="W4K9K8"/>
<proteinExistence type="predicted"/>